<name>A0A0W0DKK4_CANGB</name>
<feature type="region of interest" description="Disordered" evidence="1">
    <location>
        <begin position="145"/>
        <end position="208"/>
    </location>
</feature>
<evidence type="ECO:0000313" key="3">
    <source>
        <dbReference type="Proteomes" id="UP000054886"/>
    </source>
</evidence>
<feature type="compositionally biased region" description="Polar residues" evidence="1">
    <location>
        <begin position="701"/>
        <end position="725"/>
    </location>
</feature>
<feature type="compositionally biased region" description="Basic and acidic residues" evidence="1">
    <location>
        <begin position="585"/>
        <end position="603"/>
    </location>
</feature>
<sequence length="846" mass="94216">MSKTPPYKTGRGIHDIDHITAHAVYLLKNEVDRIISYNPWSISWVREHDKTILSRGAKKFIDFKNSDLFSCDVDYRNIVQKEAHKLSKVIYRPPEDICSSDSDARHLILNQREAEKWIQIANATTLIAYSVVNAHLDLEVDPQVRTTPLPDVKSSISKRKRTTNHSKSKEGSSSSDTVTTAATSTVAPTAPTAPTAATPTNIPPNPTVTDRTVTALAVLLAITAAAQGHPILDGVNTNFKINDSAAESADKELGDSSEENGQIFSSDNKESSTSTSPEGTPPNPTLVGKLPVEIQAPEVTVRRPRTTKAELQTKKFDASITLEAYLVRGLSLPPEPLAAFVGISYYHFHRSFKKYVGVTIADYTSLCRKVFYHNQDEMENYRNYKVGFNMITLGHGSVVRDNKFLRDELFTSIPDRNIEKTDVLLSECIVALDVKKDDYGNIIKTKKGEENDRGNKSRRDRRQNINKLSVTLRKFSAADLFLGKHRKDKHGYNSDLSSSRYFFDSNTIGRTVDPQPINTFVATNSEDTNKNPKENSGVKSTTQNHVDSKDNTTIAISENSNVMVTSSVALNSHNDSTVLSEDDNDRLADKHNETDTGKDNSKDVSLETMRTTQTDNINLSLVEIMPTFPNSVACENNKLDGPSTKPLAEQNFIYSQRDQITPPILSVNNYFLLPSSWETPKDLINCNNSEQGMDKALLATPPSSTEAQNIPLNSSSNESNTEQGTSSNSNSFRESPSFDVSANEELMDFDSLFDFSMPFLANQDFLPEDYMNLNENDLDALNEINFNLDNITENNGDNDINMHLAINENDADIDITNKIRIEDIWEDHDITLVDDFVSNSDPLTLT</sequence>
<dbReference type="VEuPathDB" id="FungiDB:GVI51_F01815"/>
<feature type="compositionally biased region" description="Low complexity" evidence="1">
    <location>
        <begin position="171"/>
        <end position="200"/>
    </location>
</feature>
<dbReference type="VEuPathDB" id="FungiDB:CAGL0F02057g"/>
<evidence type="ECO:0000313" key="2">
    <source>
        <dbReference type="EMBL" id="KTB12347.1"/>
    </source>
</evidence>
<comment type="caution">
    <text evidence="2">The sequence shown here is derived from an EMBL/GenBank/DDBJ whole genome shotgun (WGS) entry which is preliminary data.</text>
</comment>
<dbReference type="EMBL" id="LLZZ01000022">
    <property type="protein sequence ID" value="KTB12347.1"/>
    <property type="molecule type" value="Genomic_DNA"/>
</dbReference>
<dbReference type="AlphaFoldDB" id="A0A0W0DKK4"/>
<dbReference type="Proteomes" id="UP000054886">
    <property type="component" value="Unassembled WGS sequence"/>
</dbReference>
<organism evidence="2 3">
    <name type="scientific">Candida glabrata</name>
    <name type="common">Yeast</name>
    <name type="synonym">Torulopsis glabrata</name>
    <dbReference type="NCBI Taxonomy" id="5478"/>
    <lineage>
        <taxon>Eukaryota</taxon>
        <taxon>Fungi</taxon>
        <taxon>Dikarya</taxon>
        <taxon>Ascomycota</taxon>
        <taxon>Saccharomycotina</taxon>
        <taxon>Saccharomycetes</taxon>
        <taxon>Saccharomycetales</taxon>
        <taxon>Saccharomycetaceae</taxon>
        <taxon>Nakaseomyces</taxon>
    </lineage>
</organism>
<evidence type="ECO:0000256" key="1">
    <source>
        <dbReference type="SAM" id="MobiDB-lite"/>
    </source>
</evidence>
<dbReference type="VEuPathDB" id="FungiDB:GWK60_F01815"/>
<feature type="region of interest" description="Disordered" evidence="1">
    <location>
        <begin position="514"/>
        <end position="550"/>
    </location>
</feature>
<feature type="compositionally biased region" description="Polar residues" evidence="1">
    <location>
        <begin position="537"/>
        <end position="550"/>
    </location>
</feature>
<gene>
    <name evidence="2" type="ORF">AO440_001188</name>
</gene>
<dbReference type="Gene3D" id="1.10.10.60">
    <property type="entry name" value="Homeodomain-like"/>
    <property type="match status" value="1"/>
</dbReference>
<feature type="compositionally biased region" description="Basic residues" evidence="1">
    <location>
        <begin position="156"/>
        <end position="166"/>
    </location>
</feature>
<feature type="region of interest" description="Disordered" evidence="1">
    <location>
        <begin position="247"/>
        <end position="288"/>
    </location>
</feature>
<reference evidence="2 3" key="1">
    <citation type="submission" date="2015-10" db="EMBL/GenBank/DDBJ databases">
        <title>Draft genomes sequences of Candida glabrata isolates 1A, 1B, 2A, 2B, 3A and 3B.</title>
        <authorList>
            <person name="Haavelsrud O.E."/>
            <person name="Gaustad P."/>
        </authorList>
    </citation>
    <scope>NUCLEOTIDE SEQUENCE [LARGE SCALE GENOMIC DNA]</scope>
    <source>
        <strain evidence="2">910700640</strain>
    </source>
</reference>
<proteinExistence type="predicted"/>
<protein>
    <submittedName>
        <fullName evidence="2">Uncharacterized protein</fullName>
    </submittedName>
</protein>
<feature type="compositionally biased region" description="Polar residues" evidence="1">
    <location>
        <begin position="516"/>
        <end position="526"/>
    </location>
</feature>
<accession>A0A0W0DKK4</accession>
<feature type="compositionally biased region" description="Basic and acidic residues" evidence="1">
    <location>
        <begin position="446"/>
        <end position="457"/>
    </location>
</feature>
<feature type="region of interest" description="Disordered" evidence="1">
    <location>
        <begin position="446"/>
        <end position="465"/>
    </location>
</feature>
<feature type="compositionally biased region" description="Low complexity" evidence="1">
    <location>
        <begin position="726"/>
        <end position="737"/>
    </location>
</feature>
<feature type="region of interest" description="Disordered" evidence="1">
    <location>
        <begin position="575"/>
        <end position="603"/>
    </location>
</feature>
<feature type="region of interest" description="Disordered" evidence="1">
    <location>
        <begin position="701"/>
        <end position="737"/>
    </location>
</feature>
<dbReference type="VEuPathDB" id="FungiDB:B1J91_F02057g"/>